<feature type="region of interest" description="Disordered" evidence="1">
    <location>
        <begin position="1"/>
        <end position="30"/>
    </location>
</feature>
<feature type="region of interest" description="Disordered" evidence="1">
    <location>
        <begin position="145"/>
        <end position="177"/>
    </location>
</feature>
<dbReference type="InterPro" id="IPR001660">
    <property type="entry name" value="SAM"/>
</dbReference>
<dbReference type="Pfam" id="PF07004">
    <property type="entry name" value="SHIPPO-rpt"/>
    <property type="match status" value="2"/>
</dbReference>
<dbReference type="EMBL" id="HBGE01029973">
    <property type="protein sequence ID" value="CAD9122607.1"/>
    <property type="molecule type" value="Transcribed_RNA"/>
</dbReference>
<evidence type="ECO:0000259" key="2">
    <source>
        <dbReference type="PROSITE" id="PS50105"/>
    </source>
</evidence>
<feature type="compositionally biased region" description="Basic residues" evidence="1">
    <location>
        <begin position="315"/>
        <end position="327"/>
    </location>
</feature>
<feature type="domain" description="SAM" evidence="2">
    <location>
        <begin position="249"/>
        <end position="313"/>
    </location>
</feature>
<feature type="region of interest" description="Disordered" evidence="1">
    <location>
        <begin position="383"/>
        <end position="403"/>
    </location>
</feature>
<feature type="compositionally biased region" description="Polar residues" evidence="1">
    <location>
        <begin position="83"/>
        <end position="98"/>
    </location>
</feature>
<protein>
    <recommendedName>
        <fullName evidence="2">SAM domain-containing protein</fullName>
    </recommendedName>
</protein>
<feature type="compositionally biased region" description="Low complexity" evidence="1">
    <location>
        <begin position="103"/>
        <end position="126"/>
    </location>
</feature>
<feature type="region of interest" description="Disordered" evidence="1">
    <location>
        <begin position="315"/>
        <end position="352"/>
    </location>
</feature>
<feature type="region of interest" description="Disordered" evidence="1">
    <location>
        <begin position="541"/>
        <end position="571"/>
    </location>
</feature>
<sequence length="571" mass="59203">MMVGDGRGAVVVGHPPGYPRPPVNYHPPTTAADFGSQAWLQAGTKAQSAQLPVQLQASTPLLTQSGLPPSQQRLQIQTAQLPMQSSALPVQSAPQLPQATPVPSGSSQLSPQGGSLQMQSGPLQSQSIPLQVQSAPLPPTVALLQPQNGMLTTGPLQTPDSGSLQQSSSRPLLTPSNSVASQIGMPRSASMVITGSSAAAQAAIAAEVQPSFPPVQPPSFPPDMYTAPSPSAGSDYEGGDDVNLDWVVWSPDDVGDFVDGLLGLGAGAPFRREEVDGPMLVRLTDDNLRDAMGIRDPLHRAKLLGHLRAFKARRERLAKRAAKRKAAPGKQPHSPQAATPPVPKGHGHAAQGENCLRSAGSSVSAGLSVGSTAAVSRRPISGASSVTGLMAGPTAFGQDTPSTSLRGSFSTAMRHPVVISESTPGPAAYDVMAAEGSSATRSSPIKATIGKSPRRTADHFTQDVDAPGPSSYNVGSAGTRATTSPRPTIGNSVRKTSQISETDIGPGPCSYNIDTGFLRASSPRPTMGTSQRNTTEFIINRDAAKAMKSRQCRSSGRLHSPRGKSPSRSED</sequence>
<evidence type="ECO:0000256" key="1">
    <source>
        <dbReference type="SAM" id="MobiDB-lite"/>
    </source>
</evidence>
<dbReference type="SMART" id="SM00454">
    <property type="entry name" value="SAM"/>
    <property type="match status" value="1"/>
</dbReference>
<name>A0A7S1Q803_ALECA</name>
<dbReference type="CDD" id="cd09487">
    <property type="entry name" value="SAM_superfamily"/>
    <property type="match status" value="1"/>
</dbReference>
<feature type="region of interest" description="Disordered" evidence="1">
    <location>
        <begin position="83"/>
        <end position="126"/>
    </location>
</feature>
<dbReference type="AlphaFoldDB" id="A0A7S1Q803"/>
<dbReference type="PROSITE" id="PS50105">
    <property type="entry name" value="SAM_DOMAIN"/>
    <property type="match status" value="1"/>
</dbReference>
<dbReference type="Gene3D" id="1.10.150.50">
    <property type="entry name" value="Transcription Factor, Ets-1"/>
    <property type="match status" value="1"/>
</dbReference>
<dbReference type="InterPro" id="IPR010736">
    <property type="entry name" value="SHIPPO-rpt"/>
</dbReference>
<feature type="compositionally biased region" description="Pro residues" evidence="1">
    <location>
        <begin position="16"/>
        <end position="25"/>
    </location>
</feature>
<evidence type="ECO:0000313" key="3">
    <source>
        <dbReference type="EMBL" id="CAD9122607.1"/>
    </source>
</evidence>
<feature type="region of interest" description="Disordered" evidence="1">
    <location>
        <begin position="440"/>
        <end position="508"/>
    </location>
</feature>
<gene>
    <name evidence="3" type="ORF">ACAT0790_LOCUS18033</name>
</gene>
<reference evidence="3" key="1">
    <citation type="submission" date="2021-01" db="EMBL/GenBank/DDBJ databases">
        <authorList>
            <person name="Corre E."/>
            <person name="Pelletier E."/>
            <person name="Niang G."/>
            <person name="Scheremetjew M."/>
            <person name="Finn R."/>
            <person name="Kale V."/>
            <person name="Holt S."/>
            <person name="Cochrane G."/>
            <person name="Meng A."/>
            <person name="Brown T."/>
            <person name="Cohen L."/>
        </authorList>
    </citation>
    <scope>NUCLEOTIDE SEQUENCE</scope>
    <source>
        <strain evidence="3">OF101</strain>
    </source>
</reference>
<accession>A0A7S1Q803</accession>
<organism evidence="3">
    <name type="scientific">Alexandrium catenella</name>
    <name type="common">Red tide dinoflagellate</name>
    <name type="synonym">Gonyaulax catenella</name>
    <dbReference type="NCBI Taxonomy" id="2925"/>
    <lineage>
        <taxon>Eukaryota</taxon>
        <taxon>Sar</taxon>
        <taxon>Alveolata</taxon>
        <taxon>Dinophyceae</taxon>
        <taxon>Gonyaulacales</taxon>
        <taxon>Pyrocystaceae</taxon>
        <taxon>Alexandrium</taxon>
    </lineage>
</organism>
<dbReference type="Pfam" id="PF00536">
    <property type="entry name" value="SAM_1"/>
    <property type="match status" value="1"/>
</dbReference>
<dbReference type="InterPro" id="IPR013761">
    <property type="entry name" value="SAM/pointed_sf"/>
</dbReference>
<feature type="compositionally biased region" description="Polar residues" evidence="1">
    <location>
        <begin position="470"/>
        <end position="501"/>
    </location>
</feature>
<proteinExistence type="predicted"/>
<dbReference type="SUPFAM" id="SSF47769">
    <property type="entry name" value="SAM/Pointed domain"/>
    <property type="match status" value="1"/>
</dbReference>